<reference evidence="1" key="1">
    <citation type="submission" date="2022-08" db="EMBL/GenBank/DDBJ databases">
        <authorList>
            <person name="Kallberg Y."/>
            <person name="Tangrot J."/>
            <person name="Rosling A."/>
        </authorList>
    </citation>
    <scope>NUCLEOTIDE SEQUENCE</scope>
    <source>
        <strain evidence="1">Wild A</strain>
    </source>
</reference>
<sequence length="146" mass="17400">MVLSRIFKDTSIMILNFFTNHYQNGLLHKDELSKWCDKVVDFCQMHKLILEILAFCNYFWKRYQCLKKKKFYLRGSIAGSLEDVSIGALSERDIILIKFHGIHQDDHDERKIKVWKMLTKFLDKLKSREEFLIEALSMDEITEMGC</sequence>
<dbReference type="AlphaFoldDB" id="A0A9W4T4B8"/>
<evidence type="ECO:0000313" key="1">
    <source>
        <dbReference type="EMBL" id="CAI2191326.1"/>
    </source>
</evidence>
<gene>
    <name evidence="1" type="ORF">FWILDA_LOCUS15017</name>
</gene>
<dbReference type="EMBL" id="CAMKVN010007307">
    <property type="protein sequence ID" value="CAI2191326.1"/>
    <property type="molecule type" value="Genomic_DNA"/>
</dbReference>
<keyword evidence="2" id="KW-1185">Reference proteome</keyword>
<name>A0A9W4T4B8_9GLOM</name>
<accession>A0A9W4T4B8</accession>
<proteinExistence type="predicted"/>
<dbReference type="Proteomes" id="UP001153678">
    <property type="component" value="Unassembled WGS sequence"/>
</dbReference>
<evidence type="ECO:0000313" key="2">
    <source>
        <dbReference type="Proteomes" id="UP001153678"/>
    </source>
</evidence>
<comment type="caution">
    <text evidence="1">The sequence shown here is derived from an EMBL/GenBank/DDBJ whole genome shotgun (WGS) entry which is preliminary data.</text>
</comment>
<protein>
    <submittedName>
        <fullName evidence="1">3785_t:CDS:1</fullName>
    </submittedName>
</protein>
<organism evidence="1 2">
    <name type="scientific">Funneliformis geosporum</name>
    <dbReference type="NCBI Taxonomy" id="1117311"/>
    <lineage>
        <taxon>Eukaryota</taxon>
        <taxon>Fungi</taxon>
        <taxon>Fungi incertae sedis</taxon>
        <taxon>Mucoromycota</taxon>
        <taxon>Glomeromycotina</taxon>
        <taxon>Glomeromycetes</taxon>
        <taxon>Glomerales</taxon>
        <taxon>Glomeraceae</taxon>
        <taxon>Funneliformis</taxon>
    </lineage>
</organism>